<dbReference type="AlphaFoldDB" id="A0AAV5W4Q2"/>
<feature type="compositionally biased region" description="Basic and acidic residues" evidence="1">
    <location>
        <begin position="161"/>
        <end position="176"/>
    </location>
</feature>
<proteinExistence type="predicted"/>
<evidence type="ECO:0000313" key="3">
    <source>
        <dbReference type="Proteomes" id="UP001432322"/>
    </source>
</evidence>
<name>A0AAV5W4Q2_9BILA</name>
<dbReference type="EMBL" id="BTSY01000004">
    <property type="protein sequence ID" value="GMT25724.1"/>
    <property type="molecule type" value="Genomic_DNA"/>
</dbReference>
<organism evidence="2 3">
    <name type="scientific">Pristionchus fissidentatus</name>
    <dbReference type="NCBI Taxonomy" id="1538716"/>
    <lineage>
        <taxon>Eukaryota</taxon>
        <taxon>Metazoa</taxon>
        <taxon>Ecdysozoa</taxon>
        <taxon>Nematoda</taxon>
        <taxon>Chromadorea</taxon>
        <taxon>Rhabditida</taxon>
        <taxon>Rhabditina</taxon>
        <taxon>Diplogasteromorpha</taxon>
        <taxon>Diplogasteroidea</taxon>
        <taxon>Neodiplogasteridae</taxon>
        <taxon>Pristionchus</taxon>
    </lineage>
</organism>
<sequence>MSRRPISQCALYSSNEGSSNAASIKIQHVVGERKCHTVCDSDVRFDYKGMDGFVEHSDGQELLCDWEGEFTVGHEQLKVLKRGNDEEPFWIDRDALMESEAVMADYKKEMGKKTAKDRRFFKQRQKEMEEFKRGREEQLRLLRIRYIAQCNGERVSPIPEFPKKSEEEKKEELKEKKAARRAQNKRKRERKEKRKK</sequence>
<accession>A0AAV5W4Q2</accession>
<comment type="caution">
    <text evidence="2">The sequence shown here is derived from an EMBL/GenBank/DDBJ whole genome shotgun (WGS) entry which is preliminary data.</text>
</comment>
<reference evidence="2" key="1">
    <citation type="submission" date="2023-10" db="EMBL/GenBank/DDBJ databases">
        <title>Genome assembly of Pristionchus species.</title>
        <authorList>
            <person name="Yoshida K."/>
            <person name="Sommer R.J."/>
        </authorList>
    </citation>
    <scope>NUCLEOTIDE SEQUENCE</scope>
    <source>
        <strain evidence="2">RS5133</strain>
    </source>
</reference>
<feature type="non-terminal residue" evidence="2">
    <location>
        <position position="196"/>
    </location>
</feature>
<protein>
    <recommendedName>
        <fullName evidence="4">Chromo domain-containing protein</fullName>
    </recommendedName>
</protein>
<evidence type="ECO:0000256" key="1">
    <source>
        <dbReference type="SAM" id="MobiDB-lite"/>
    </source>
</evidence>
<feature type="compositionally biased region" description="Basic residues" evidence="1">
    <location>
        <begin position="177"/>
        <end position="196"/>
    </location>
</feature>
<evidence type="ECO:0000313" key="2">
    <source>
        <dbReference type="EMBL" id="GMT25724.1"/>
    </source>
</evidence>
<dbReference type="Proteomes" id="UP001432322">
    <property type="component" value="Unassembled WGS sequence"/>
</dbReference>
<keyword evidence="3" id="KW-1185">Reference proteome</keyword>
<gene>
    <name evidence="2" type="ORF">PFISCL1PPCAC_17021</name>
</gene>
<feature type="region of interest" description="Disordered" evidence="1">
    <location>
        <begin position="155"/>
        <end position="196"/>
    </location>
</feature>
<evidence type="ECO:0008006" key="4">
    <source>
        <dbReference type="Google" id="ProtNLM"/>
    </source>
</evidence>